<dbReference type="InterPro" id="IPR006076">
    <property type="entry name" value="FAD-dep_OxRdtase"/>
</dbReference>
<dbReference type="PANTHER" id="PTHR13847:SF201">
    <property type="entry name" value="PUTATIBE OXIDOREDUCTASE"/>
    <property type="match status" value="1"/>
</dbReference>
<dbReference type="GO" id="GO:0005737">
    <property type="term" value="C:cytoplasm"/>
    <property type="evidence" value="ECO:0007669"/>
    <property type="project" value="TreeGrafter"/>
</dbReference>
<protein>
    <submittedName>
        <fullName evidence="2">FAD-dependent oxidoreductase</fullName>
    </submittedName>
</protein>
<dbReference type="Proteomes" id="UP000432715">
    <property type="component" value="Unassembled WGS sequence"/>
</dbReference>
<organism evidence="2 3">
    <name type="scientific">Alkaliphilus pronyensis</name>
    <dbReference type="NCBI Taxonomy" id="1482732"/>
    <lineage>
        <taxon>Bacteria</taxon>
        <taxon>Bacillati</taxon>
        <taxon>Bacillota</taxon>
        <taxon>Clostridia</taxon>
        <taxon>Peptostreptococcales</taxon>
        <taxon>Natronincolaceae</taxon>
        <taxon>Alkaliphilus</taxon>
    </lineage>
</organism>
<dbReference type="EMBL" id="WBZC01000064">
    <property type="protein sequence ID" value="KAB3530671.1"/>
    <property type="molecule type" value="Genomic_DNA"/>
</dbReference>
<reference evidence="2 3" key="1">
    <citation type="submission" date="2019-10" db="EMBL/GenBank/DDBJ databases">
        <title>Alkaliphilus serpentinus sp. nov. and Alkaliphilus pronyensis sp. nov., two novel anaerobic alkaliphilic species isolated from the serpentinized-hosted hydrothermal field of the Prony Bay (New Caledonia).</title>
        <authorList>
            <person name="Postec A."/>
        </authorList>
    </citation>
    <scope>NUCLEOTIDE SEQUENCE [LARGE SCALE GENOMIC DNA]</scope>
    <source>
        <strain evidence="2 3">LacV</strain>
    </source>
</reference>
<comment type="caution">
    <text evidence="2">The sequence shown here is derived from an EMBL/GenBank/DDBJ whole genome shotgun (WGS) entry which is preliminary data.</text>
</comment>
<dbReference type="Gene3D" id="3.30.9.10">
    <property type="entry name" value="D-Amino Acid Oxidase, subunit A, domain 2"/>
    <property type="match status" value="1"/>
</dbReference>
<dbReference type="RefSeq" id="WP_151862177.1">
    <property type="nucleotide sequence ID" value="NZ_WBZC01000064.1"/>
</dbReference>
<dbReference type="Gene3D" id="3.50.50.60">
    <property type="entry name" value="FAD/NAD(P)-binding domain"/>
    <property type="match status" value="1"/>
</dbReference>
<dbReference type="SUPFAM" id="SSF51905">
    <property type="entry name" value="FAD/NAD(P)-binding domain"/>
    <property type="match status" value="1"/>
</dbReference>
<evidence type="ECO:0000313" key="2">
    <source>
        <dbReference type="EMBL" id="KAB3530671.1"/>
    </source>
</evidence>
<keyword evidence="3" id="KW-1185">Reference proteome</keyword>
<dbReference type="InterPro" id="IPR036188">
    <property type="entry name" value="FAD/NAD-bd_sf"/>
</dbReference>
<sequence>MNLQSGKFYWPTTLENTPVYESLKENIECDVLIVGGGSSGAQCAHYLSEAGLDVVIVDKRKVGQGSTYCNTALIQYLGEKTFTQLSNSFGEKNAAHHLKLCEEGMNEIEKVCYSLDIQPDFQRRDSLYYASYQEDVEKLEKEYSLLKKHGFQVEFFTEEEISKHYPFSKHAAIYFRNDAELNPYKFTIGLLEKVKSKGVRIYEETEVKGRGIEKDGVVMFTTNGYSIKAQHVIVAAGYECLDFKKDKNAVIVSSYAVVTTPIDDFSSWYKRSLIWETARPYIYMRTTADNRVIIGGLDENTKYPQQRDSMLTSKKDKIIDEFNKLFPDISVEPEFYLSAFYGGTHDGLPMIGIYKELPHFYLLMGYGDNGTVYNMVLAKILRDVITKGTHPDLKLYLQTRPIIN</sequence>
<evidence type="ECO:0000259" key="1">
    <source>
        <dbReference type="Pfam" id="PF01266"/>
    </source>
</evidence>
<dbReference type="Pfam" id="PF01266">
    <property type="entry name" value="DAO"/>
    <property type="match status" value="1"/>
</dbReference>
<dbReference type="PANTHER" id="PTHR13847">
    <property type="entry name" value="SARCOSINE DEHYDROGENASE-RELATED"/>
    <property type="match status" value="1"/>
</dbReference>
<name>A0A6I0F673_9FIRM</name>
<dbReference type="AlphaFoldDB" id="A0A6I0F673"/>
<dbReference type="OrthoDB" id="571248at2"/>
<evidence type="ECO:0000313" key="3">
    <source>
        <dbReference type="Proteomes" id="UP000432715"/>
    </source>
</evidence>
<feature type="domain" description="FAD dependent oxidoreductase" evidence="1">
    <location>
        <begin position="30"/>
        <end position="382"/>
    </location>
</feature>
<proteinExistence type="predicted"/>
<accession>A0A6I0F673</accession>
<gene>
    <name evidence="2" type="ORF">F8154_13665</name>
</gene>